<dbReference type="RefSeq" id="WP_212692477.1">
    <property type="nucleotide sequence ID" value="NZ_CP058561.1"/>
</dbReference>
<dbReference type="AlphaFoldDB" id="A0A8J8SB37"/>
<accession>A0A8J8SB37</accession>
<name>A0A8J8SB37_9FIRM</name>
<sequence>MKKINVRPIETLGLEFEDGTIKECKFSAYAMMILDEEYEGFSKVFDDAENKPFLSGAKLLYAGMKACGNDVTFQDAKNVVCNMTVESIIDLFYFAASTIEIKDEKKLKVPQDHKTKKKTKTTNKKKN</sequence>
<evidence type="ECO:0000313" key="1">
    <source>
        <dbReference type="EMBL" id="QUH28224.1"/>
    </source>
</evidence>
<protein>
    <submittedName>
        <fullName evidence="1">Uncharacterized protein</fullName>
    </submittedName>
</protein>
<organism evidence="1 2">
    <name type="scientific">Vallitalea guaymasensis</name>
    <dbReference type="NCBI Taxonomy" id="1185412"/>
    <lineage>
        <taxon>Bacteria</taxon>
        <taxon>Bacillati</taxon>
        <taxon>Bacillota</taxon>
        <taxon>Clostridia</taxon>
        <taxon>Lachnospirales</taxon>
        <taxon>Vallitaleaceae</taxon>
        <taxon>Vallitalea</taxon>
    </lineage>
</organism>
<reference evidence="1 2" key="1">
    <citation type="submission" date="2020-07" db="EMBL/GenBank/DDBJ databases">
        <title>Vallitalea guaymasensis genome.</title>
        <authorList>
            <person name="Postec A."/>
        </authorList>
    </citation>
    <scope>NUCLEOTIDE SEQUENCE [LARGE SCALE GENOMIC DNA]</scope>
    <source>
        <strain evidence="1 2">Ra1766G1</strain>
    </source>
</reference>
<keyword evidence="2" id="KW-1185">Reference proteome</keyword>
<evidence type="ECO:0000313" key="2">
    <source>
        <dbReference type="Proteomes" id="UP000677305"/>
    </source>
</evidence>
<proteinExistence type="predicted"/>
<gene>
    <name evidence="1" type="ORF">HYG85_04555</name>
</gene>
<dbReference type="EMBL" id="CP058561">
    <property type="protein sequence ID" value="QUH28224.1"/>
    <property type="molecule type" value="Genomic_DNA"/>
</dbReference>
<dbReference type="Proteomes" id="UP000677305">
    <property type="component" value="Chromosome"/>
</dbReference>
<dbReference type="KEGG" id="vgu:HYG85_04555"/>